<name>A0A1S3JWJ5_LINAN</name>
<dbReference type="InParanoid" id="A0A1S3JWJ5"/>
<dbReference type="PROSITE" id="PS51257">
    <property type="entry name" value="PROKAR_LIPOPROTEIN"/>
    <property type="match status" value="1"/>
</dbReference>
<dbReference type="AlphaFoldDB" id="A0A1S3JWJ5"/>
<gene>
    <name evidence="3" type="primary">LOC106176771</name>
</gene>
<feature type="chain" id="PRO_5010197150" evidence="1">
    <location>
        <begin position="28"/>
        <end position="183"/>
    </location>
</feature>
<organism evidence="2 3">
    <name type="scientific">Lingula anatina</name>
    <name type="common">Brachiopod</name>
    <name type="synonym">Lingula unguis</name>
    <dbReference type="NCBI Taxonomy" id="7574"/>
    <lineage>
        <taxon>Eukaryota</taxon>
        <taxon>Metazoa</taxon>
        <taxon>Spiralia</taxon>
        <taxon>Lophotrochozoa</taxon>
        <taxon>Brachiopoda</taxon>
        <taxon>Linguliformea</taxon>
        <taxon>Lingulata</taxon>
        <taxon>Lingulida</taxon>
        <taxon>Linguloidea</taxon>
        <taxon>Lingulidae</taxon>
        <taxon>Lingula</taxon>
    </lineage>
</organism>
<dbReference type="GeneID" id="106176771"/>
<sequence>MRIRLDPWVVIPLAVVLACLLSHKTDAITLDQLIARGILPPELDKCKGPWRVHGCFGGNGKRTQPEPRPHHNELLAKQLNLAEIGILKKILKATRTERMDFLNSDKINSKSLSKHQHDRQAEYRTTRLPLLPLQSNSHLTPEKMFDGNLKDNHNRINLTEIYFQLKRTTLRRLFQMLQRKWNP</sequence>
<reference evidence="3" key="1">
    <citation type="submission" date="2025-08" db="UniProtKB">
        <authorList>
            <consortium name="RefSeq"/>
        </authorList>
    </citation>
    <scope>IDENTIFICATION</scope>
    <source>
        <tissue evidence="3">Gonads</tissue>
    </source>
</reference>
<evidence type="ECO:0000256" key="1">
    <source>
        <dbReference type="SAM" id="SignalP"/>
    </source>
</evidence>
<keyword evidence="1" id="KW-0732">Signal</keyword>
<protein>
    <submittedName>
        <fullName evidence="3">Uncharacterized protein LOC106176771 isoform X1</fullName>
    </submittedName>
</protein>
<dbReference type="OrthoDB" id="6097461at2759"/>
<keyword evidence="2" id="KW-1185">Reference proteome</keyword>
<proteinExistence type="predicted"/>
<dbReference type="RefSeq" id="XP_013414743.1">
    <property type="nucleotide sequence ID" value="XM_013559289.1"/>
</dbReference>
<evidence type="ECO:0000313" key="3">
    <source>
        <dbReference type="RefSeq" id="XP_013414743.1"/>
    </source>
</evidence>
<dbReference type="KEGG" id="lak:106176771"/>
<dbReference type="Proteomes" id="UP000085678">
    <property type="component" value="Unplaced"/>
</dbReference>
<evidence type="ECO:0000313" key="2">
    <source>
        <dbReference type="Proteomes" id="UP000085678"/>
    </source>
</evidence>
<feature type="signal peptide" evidence="1">
    <location>
        <begin position="1"/>
        <end position="27"/>
    </location>
</feature>
<accession>A0A1S3JWJ5</accession>